<dbReference type="Pfam" id="PF05000">
    <property type="entry name" value="RNA_pol_Rpb1_4"/>
    <property type="match status" value="1"/>
</dbReference>
<dbReference type="InterPro" id="IPR045867">
    <property type="entry name" value="DNA-dir_RpoC_beta_prime"/>
</dbReference>
<keyword evidence="4 6" id="KW-0804">Transcription</keyword>
<dbReference type="Gene3D" id="3.30.1490.180">
    <property type="entry name" value="RNA polymerase ii"/>
    <property type="match status" value="1"/>
</dbReference>
<evidence type="ECO:0000259" key="8">
    <source>
        <dbReference type="SMART" id="SM00663"/>
    </source>
</evidence>
<protein>
    <recommendedName>
        <fullName evidence="6">DNA-directed RNA polymerase subunit</fullName>
        <ecNumber evidence="6">2.7.7.6</ecNumber>
    </recommendedName>
</protein>
<dbReference type="GO" id="GO:0003899">
    <property type="term" value="F:DNA-directed RNA polymerase activity"/>
    <property type="evidence" value="ECO:0007669"/>
    <property type="project" value="UniProtKB-EC"/>
</dbReference>
<evidence type="ECO:0000256" key="7">
    <source>
        <dbReference type="SAM" id="MobiDB-lite"/>
    </source>
</evidence>
<organism evidence="9">
    <name type="scientific">Frog virus 3</name>
    <name type="common">FV-3</name>
    <dbReference type="NCBI Taxonomy" id="10493"/>
    <lineage>
        <taxon>Viruses</taxon>
        <taxon>Varidnaviria</taxon>
        <taxon>Bamfordvirae</taxon>
        <taxon>Nucleocytoviricota</taxon>
        <taxon>Megaviricetes</taxon>
        <taxon>Pimascovirales</taxon>
        <taxon>Pimascovirales incertae sedis</taxon>
        <taxon>Iridoviridae</taxon>
        <taxon>Alphairidovirinae</taxon>
        <taxon>Ranavirus</taxon>
        <taxon>Ranavirus rana1</taxon>
    </lineage>
</organism>
<evidence type="ECO:0000256" key="4">
    <source>
        <dbReference type="ARBA" id="ARBA00023163"/>
    </source>
</evidence>
<dbReference type="Pfam" id="PF04997">
    <property type="entry name" value="RNA_pol_Rpb1_1"/>
    <property type="match status" value="2"/>
</dbReference>
<reference evidence="9" key="1">
    <citation type="submission" date="2017-06" db="EMBL/GenBank/DDBJ databases">
        <title>Complete genome sequence of a Frog virus 3-like ranavirus from Oophaga pumilio frogs imported to the Netherlands.</title>
        <authorList>
            <person name="Saucedo B."/>
            <person name="Hughes J."/>
            <person name="Suarez N."/>
            <person name="Haenen O."/>
            <person name="Kik M.J.L."/>
            <person name="van Beurden S.J."/>
        </authorList>
    </citation>
    <scope>NUCLEOTIDE SEQUENCE [LARGE SCALE GENOMIC DNA]</scope>
    <source>
        <strain evidence="9">Op/2015/Netherlands/UU3150324001</strain>
    </source>
</reference>
<dbReference type="InterPro" id="IPR038120">
    <property type="entry name" value="Rpb1_funnel_sf"/>
</dbReference>
<evidence type="ECO:0000256" key="3">
    <source>
        <dbReference type="ARBA" id="ARBA00022695"/>
    </source>
</evidence>
<dbReference type="GO" id="GO:0000428">
    <property type="term" value="C:DNA-directed RNA polymerase complex"/>
    <property type="evidence" value="ECO:0007669"/>
    <property type="project" value="UniProtKB-KW"/>
</dbReference>
<feature type="region of interest" description="Disordered" evidence="7">
    <location>
        <begin position="382"/>
        <end position="419"/>
    </location>
</feature>
<dbReference type="InterPro" id="IPR007080">
    <property type="entry name" value="RNA_pol_Rpb1_1"/>
</dbReference>
<dbReference type="Proteomes" id="UP000319005">
    <property type="component" value="Segment"/>
</dbReference>
<dbReference type="SUPFAM" id="SSF64484">
    <property type="entry name" value="beta and beta-prime subunits of DNA dependent RNA-polymerase"/>
    <property type="match status" value="1"/>
</dbReference>
<dbReference type="InterPro" id="IPR007066">
    <property type="entry name" value="RNA_pol_Rpb1_3"/>
</dbReference>
<name>A0A220IH16_FRG3V</name>
<dbReference type="GO" id="GO:0006351">
    <property type="term" value="P:DNA-templated transcription"/>
    <property type="evidence" value="ECO:0007669"/>
    <property type="project" value="InterPro"/>
</dbReference>
<evidence type="ECO:0000256" key="2">
    <source>
        <dbReference type="ARBA" id="ARBA00022679"/>
    </source>
</evidence>
<dbReference type="SMART" id="SM00663">
    <property type="entry name" value="RPOLA_N"/>
    <property type="match status" value="1"/>
</dbReference>
<dbReference type="Gene3D" id="1.10.274.100">
    <property type="entry name" value="RNA polymerase Rpb1, domain 3"/>
    <property type="match status" value="1"/>
</dbReference>
<dbReference type="Gene3D" id="1.10.132.30">
    <property type="match status" value="1"/>
</dbReference>
<evidence type="ECO:0000256" key="1">
    <source>
        <dbReference type="ARBA" id="ARBA00022478"/>
    </source>
</evidence>
<feature type="domain" description="RNA polymerase N-terminal" evidence="8">
    <location>
        <begin position="218"/>
        <end position="557"/>
    </location>
</feature>
<organismHost>
    <name type="scientific">Oophaga pumilio</name>
    <name type="common">strawberry poison frog</name>
    <dbReference type="NCBI Taxonomy" id="51950"/>
</organismHost>
<dbReference type="Pfam" id="PF00623">
    <property type="entry name" value="RNA_pol_Rpb1_2"/>
    <property type="match status" value="2"/>
</dbReference>
<dbReference type="InterPro" id="IPR006592">
    <property type="entry name" value="RNA_pol_N"/>
</dbReference>
<comment type="similarity">
    <text evidence="6">Belongs to the RNA polymerase beta' chain family.</text>
</comment>
<dbReference type="EMBL" id="MF360246">
    <property type="protein sequence ID" value="ASH99277.1"/>
    <property type="molecule type" value="Genomic_DNA"/>
</dbReference>
<dbReference type="Gene3D" id="6.10.250.2940">
    <property type="match status" value="1"/>
</dbReference>
<feature type="compositionally biased region" description="Basic and acidic residues" evidence="7">
    <location>
        <begin position="382"/>
        <end position="405"/>
    </location>
</feature>
<comment type="function">
    <text evidence="6">DNA-dependent RNA polymerase catalyzes the transcription of DNA into RNA using the four ribonucleoside triphosphates as substrates.</text>
</comment>
<evidence type="ECO:0000256" key="6">
    <source>
        <dbReference type="RuleBase" id="RU004279"/>
    </source>
</evidence>
<dbReference type="InterPro" id="IPR042102">
    <property type="entry name" value="RNA_pol_Rpb1_3_sf"/>
</dbReference>
<dbReference type="EC" id="2.7.7.6" evidence="6"/>
<dbReference type="Pfam" id="PF04983">
    <property type="entry name" value="RNA_pol_Rpb1_3"/>
    <property type="match status" value="1"/>
</dbReference>
<keyword evidence="1 6" id="KW-0240">DNA-directed RNA polymerase</keyword>
<dbReference type="GO" id="GO:0003677">
    <property type="term" value="F:DNA binding"/>
    <property type="evidence" value="ECO:0007669"/>
    <property type="project" value="InterPro"/>
</dbReference>
<sequence length="1323" mass="144576">MHILFCLRYLKKSGVQKNYPKRIIFFYLTMEMFASKSLQVEGLLFGVCSPEEILATSVVEVTKSCLKAETGSVYDPRMGSAGVDDDDALCPTCENTGRECPGHFGHIELAKPVVLFYKETVAWLKRCCHVCGTVGNEPRPFFFAPYSACNACGAQRPLVRLVDAHDPCAIRVTVRRKDGEPETMPPELILATLDRVRDSDVDRVLGRGKGSHVRFHPRRLVMTRMPVLPPCCRPNARQWPDGAMQDDNLSVFVSQIVKVNQRIKALEPDNPAVEGLVAQLRLKTLCFVDNTKGKVMHATNRKPMAGIKERIGKKGGLLRQNIMGKRRNQTGRSVVGPDGTLEVDEVGVPEAIADNLTVPVMVTPFNVSSLEAMMREGRVSSVEMRDGTVHRPSEWRPSHGDHMETADGSPLGRVTRPSYDARDPSVVLRSWKTGETVTRPPPFSWPKLEPGMTVTRCLVDGDPVALNRQPTLHRNSMLGMRVKRLPGKTIRLNLSVTSGFNMDFDGDEGNLYLPQGPQARSETMLLMNPKSVIMSARGPHAEVSLVQDGVLGCHLMSLNSEIPCPPEELATCLMEVHGCEGWDVRDVEKGATPRDLLSSVLPSTLTVDCGGGCRIESGKIVSGHLTKSAVKKIVRAVCLENGGDAAGKLVDKLQFLTNAWLSHRPFSVGYSDCLTERPEETVRMVADAVCSKILEAEAADDEDGVSVALCGARDRGQAVTCAALTPDNRMAVMSRAQSKGDMFNLTQIAGLLGQQYVGGSRPGKEIDGGRRSLPHYPRVWDLEQTTLKYESRGFVRSSFLKGLNPREVFFHAKSGREGMISTSQMTGVTGYAERKMVKLNEDLVSAYDGTVRDAMGNVVQFVYGGHGMDPQRCWSDGCPVNFKTLAEECSSQECSSQISGLRSPAVTSVEEASLLVPVGLCPGAPDPVRESLFLKHASVILKGAEEHPCEDHSAWRERVARSYAAAVLCPGEAVGVLCAQSIGAKQTQQTLDTFHKAGVWLDDAGSVPFGELLGLSQKPMRRQCVVPLKVDPSTPGDEVRDLVGCSFVRRDLLDLLAVRPSTATVGKTVSLELDPVKCFELRISPADVAYAVAEKFPPPHVDVSVSSFGVMLSWSANYPVDNLFTGLFSVQVGGTPGVESYRLLRGRDGGWVAVTKGTNLGAFLCHPLADWERVRTDDVWDVYETLGLAAAKKRLYELMFSCVGDNLYPAHIKLLTDRMMRRGRPTPIDRYTMRTCEVGPLSRAAFEESLDILTGAGCTAETEHCAGAGARVAAGLPVRAGTGYMGLLCGKGFFDEPVVKVPEADGREYVDYSYSDDESFKWR</sequence>
<dbReference type="InterPro" id="IPR000722">
    <property type="entry name" value="RNA_pol_asu"/>
</dbReference>
<accession>A0A220IH16</accession>
<dbReference type="PANTHER" id="PTHR19376:SF32">
    <property type="entry name" value="DNA-DIRECTED RNA POLYMERASE III SUBUNIT RPC1"/>
    <property type="match status" value="1"/>
</dbReference>
<organismHost>
    <name type="scientific">Dryophytes versicolor</name>
    <name type="common">chameleon treefrog</name>
    <dbReference type="NCBI Taxonomy" id="30343"/>
</organismHost>
<evidence type="ECO:0000313" key="9">
    <source>
        <dbReference type="EMBL" id="ASH99277.1"/>
    </source>
</evidence>
<evidence type="ECO:0000256" key="5">
    <source>
        <dbReference type="ARBA" id="ARBA00048552"/>
    </source>
</evidence>
<organismHost>
    <name type="scientific">Lithobates pipiens</name>
    <name type="common">Northern leopard frog</name>
    <name type="synonym">Rana pipiens</name>
    <dbReference type="NCBI Taxonomy" id="8404"/>
</organismHost>
<keyword evidence="3 6" id="KW-0548">Nucleotidyltransferase</keyword>
<dbReference type="InterPro" id="IPR044893">
    <property type="entry name" value="RNA_pol_Rpb1_clamp_domain"/>
</dbReference>
<dbReference type="PANTHER" id="PTHR19376">
    <property type="entry name" value="DNA-DIRECTED RNA POLYMERASE"/>
    <property type="match status" value="1"/>
</dbReference>
<comment type="catalytic activity">
    <reaction evidence="5 6">
        <text>RNA(n) + a ribonucleoside 5'-triphosphate = RNA(n+1) + diphosphate</text>
        <dbReference type="Rhea" id="RHEA:21248"/>
        <dbReference type="Rhea" id="RHEA-COMP:14527"/>
        <dbReference type="Rhea" id="RHEA-COMP:17342"/>
        <dbReference type="ChEBI" id="CHEBI:33019"/>
        <dbReference type="ChEBI" id="CHEBI:61557"/>
        <dbReference type="ChEBI" id="CHEBI:140395"/>
        <dbReference type="EC" id="2.7.7.6"/>
    </reaction>
</comment>
<dbReference type="Pfam" id="PF04998">
    <property type="entry name" value="RNA_pol_Rpb1_5"/>
    <property type="match status" value="1"/>
</dbReference>
<keyword evidence="2 6" id="KW-0808">Transferase</keyword>
<proteinExistence type="inferred from homology"/>
<gene>
    <name evidence="9" type="primary">orf8R</name>
</gene>
<dbReference type="Gene3D" id="6.20.50.80">
    <property type="match status" value="1"/>
</dbReference>
<dbReference type="InterPro" id="IPR007081">
    <property type="entry name" value="RNA_pol_Rpb1_5"/>
</dbReference>
<dbReference type="Gene3D" id="4.10.860.120">
    <property type="entry name" value="RNA polymerase II, clamp domain"/>
    <property type="match status" value="1"/>
</dbReference>
<organismHost>
    <name type="scientific">Notophthalmus viridescens</name>
    <name type="common">Eastern newt</name>
    <name type="synonym">Triturus viridescens</name>
    <dbReference type="NCBI Taxonomy" id="8316"/>
</organismHost>
<dbReference type="Gene3D" id="2.40.40.20">
    <property type="match status" value="1"/>
</dbReference>
<dbReference type="Gene3D" id="1.10.150.390">
    <property type="match status" value="1"/>
</dbReference>
<organismHost>
    <name type="scientific">Lithobates sylvaticus</name>
    <name type="common">Wood frog</name>
    <name type="synonym">Rana sylvatica</name>
    <dbReference type="NCBI Taxonomy" id="45438"/>
</organismHost>
<dbReference type="InterPro" id="IPR007083">
    <property type="entry name" value="RNA_pol_Rpb1_4"/>
</dbReference>